<feature type="chain" id="PRO_5044224086" evidence="2">
    <location>
        <begin position="21"/>
        <end position="259"/>
    </location>
</feature>
<organism evidence="3 4">
    <name type="scientific">Didymella rabiei</name>
    <name type="common">Chickpea ascochyta blight fungus</name>
    <name type="synonym">Mycosphaerella rabiei</name>
    <dbReference type="NCBI Taxonomy" id="5454"/>
    <lineage>
        <taxon>Eukaryota</taxon>
        <taxon>Fungi</taxon>
        <taxon>Dikarya</taxon>
        <taxon>Ascomycota</taxon>
        <taxon>Pezizomycotina</taxon>
        <taxon>Dothideomycetes</taxon>
        <taxon>Pleosporomycetidae</taxon>
        <taxon>Pleosporales</taxon>
        <taxon>Pleosporineae</taxon>
        <taxon>Didymellaceae</taxon>
        <taxon>Ascochyta</taxon>
    </lineage>
</organism>
<proteinExistence type="predicted"/>
<keyword evidence="2" id="KW-0732">Signal</keyword>
<evidence type="ECO:0000313" key="3">
    <source>
        <dbReference type="EMBL" id="KZM19741.1"/>
    </source>
</evidence>
<evidence type="ECO:0000313" key="4">
    <source>
        <dbReference type="Proteomes" id="UP000076837"/>
    </source>
</evidence>
<evidence type="ECO:0000256" key="2">
    <source>
        <dbReference type="SAM" id="SignalP"/>
    </source>
</evidence>
<name>A0A162XY98_DIDRA</name>
<dbReference type="OrthoDB" id="5233271at2759"/>
<dbReference type="AlphaFoldDB" id="A0A162XY98"/>
<evidence type="ECO:0000256" key="1">
    <source>
        <dbReference type="SAM" id="MobiDB-lite"/>
    </source>
</evidence>
<feature type="compositionally biased region" description="Low complexity" evidence="1">
    <location>
        <begin position="219"/>
        <end position="239"/>
    </location>
</feature>
<accession>A0A162XY98</accession>
<sequence length="259" mass="28104">MKFFGTIVVATALFASGISALPLSDLGGIHPRAPADYDINKVLKIWMNDAKTQRRLANHCNTKGGWEGWAQGEIESEFRDAFAIPQTIREETSVYKGRELADLVLPKTAKKRGMVIELKCENAYGQKGVKIKAPVRADIAKQSAVKPEFNDFTFIALAMAYTKEADASLRKIGMKPIRGADANVAGPHTVRIYREDYKLKSLIDEIEDLDKAMYNLFLSKSRPGSPSGTPPSSSNPAPGKTAPGKTAPGKTAPGKTAPK</sequence>
<keyword evidence="4" id="KW-1185">Reference proteome</keyword>
<reference evidence="3 4" key="1">
    <citation type="journal article" date="2016" name="Sci. Rep.">
        <title>Draft genome sequencing and secretome analysis of fungal phytopathogen Ascochyta rabiei provides insight into the necrotrophic effector repertoire.</title>
        <authorList>
            <person name="Verma S."/>
            <person name="Gazara R.K."/>
            <person name="Nizam S."/>
            <person name="Parween S."/>
            <person name="Chattopadhyay D."/>
            <person name="Verma P.K."/>
        </authorList>
    </citation>
    <scope>NUCLEOTIDE SEQUENCE [LARGE SCALE GENOMIC DNA]</scope>
    <source>
        <strain evidence="3 4">ArDII</strain>
    </source>
</reference>
<dbReference type="EMBL" id="JYNV01000290">
    <property type="protein sequence ID" value="KZM19741.1"/>
    <property type="molecule type" value="Genomic_DNA"/>
</dbReference>
<feature type="signal peptide" evidence="2">
    <location>
        <begin position="1"/>
        <end position="20"/>
    </location>
</feature>
<gene>
    <name evidence="3" type="ORF">ST47_g9068</name>
</gene>
<protein>
    <submittedName>
        <fullName evidence="3">Uncharacterized protein</fullName>
    </submittedName>
</protein>
<dbReference type="Proteomes" id="UP000076837">
    <property type="component" value="Unassembled WGS sequence"/>
</dbReference>
<comment type="caution">
    <text evidence="3">The sequence shown here is derived from an EMBL/GenBank/DDBJ whole genome shotgun (WGS) entry which is preliminary data.</text>
</comment>
<feature type="region of interest" description="Disordered" evidence="1">
    <location>
        <begin position="219"/>
        <end position="259"/>
    </location>
</feature>